<dbReference type="AlphaFoldDB" id="A0A7S1CF20"/>
<evidence type="ECO:0000256" key="4">
    <source>
        <dbReference type="ARBA" id="ARBA00022989"/>
    </source>
</evidence>
<evidence type="ECO:0000256" key="7">
    <source>
        <dbReference type="SAM" id="Phobius"/>
    </source>
</evidence>
<dbReference type="SUPFAM" id="SSF47473">
    <property type="entry name" value="EF-hand"/>
    <property type="match status" value="1"/>
</dbReference>
<feature type="transmembrane region" description="Helical" evidence="7">
    <location>
        <begin position="621"/>
        <end position="642"/>
    </location>
</feature>
<dbReference type="GO" id="GO:0005509">
    <property type="term" value="F:calcium ion binding"/>
    <property type="evidence" value="ECO:0007669"/>
    <property type="project" value="InterPro"/>
</dbReference>
<proteinExistence type="predicted"/>
<evidence type="ECO:0000256" key="2">
    <source>
        <dbReference type="ARBA" id="ARBA00022692"/>
    </source>
</evidence>
<keyword evidence="5 7" id="KW-0472">Membrane</keyword>
<feature type="region of interest" description="Disordered" evidence="6">
    <location>
        <begin position="803"/>
        <end position="901"/>
    </location>
</feature>
<keyword evidence="2 7" id="KW-0812">Transmembrane</keyword>
<feature type="compositionally biased region" description="Acidic residues" evidence="6">
    <location>
        <begin position="322"/>
        <end position="332"/>
    </location>
</feature>
<accession>A0A7S1CF20</accession>
<dbReference type="Gene3D" id="1.10.238.10">
    <property type="entry name" value="EF-hand"/>
    <property type="match status" value="1"/>
</dbReference>
<dbReference type="GO" id="GO:0005254">
    <property type="term" value="F:chloride channel activity"/>
    <property type="evidence" value="ECO:0007669"/>
    <property type="project" value="TreeGrafter"/>
</dbReference>
<reference evidence="9" key="1">
    <citation type="submission" date="2021-01" db="EMBL/GenBank/DDBJ databases">
        <authorList>
            <person name="Corre E."/>
            <person name="Pelletier E."/>
            <person name="Niang G."/>
            <person name="Scheremetjew M."/>
            <person name="Finn R."/>
            <person name="Kale V."/>
            <person name="Holt S."/>
            <person name="Cochrane G."/>
            <person name="Meng A."/>
            <person name="Brown T."/>
            <person name="Cohen L."/>
        </authorList>
    </citation>
    <scope>NUCLEOTIDE SEQUENCE</scope>
    <source>
        <strain evidence="9">Ms1</strain>
    </source>
</reference>
<feature type="compositionally biased region" description="Acidic residues" evidence="6">
    <location>
        <begin position="876"/>
        <end position="891"/>
    </location>
</feature>
<dbReference type="Pfam" id="PF04547">
    <property type="entry name" value="Anoctamin"/>
    <property type="match status" value="1"/>
</dbReference>
<gene>
    <name evidence="9" type="ORF">BSP0115_LOCUS10819</name>
</gene>
<dbReference type="InterPro" id="IPR011992">
    <property type="entry name" value="EF-hand-dom_pair"/>
</dbReference>
<dbReference type="CDD" id="cd00051">
    <property type="entry name" value="EFh"/>
    <property type="match status" value="1"/>
</dbReference>
<feature type="transmembrane region" description="Helical" evidence="7">
    <location>
        <begin position="402"/>
        <end position="422"/>
    </location>
</feature>
<evidence type="ECO:0000256" key="1">
    <source>
        <dbReference type="ARBA" id="ARBA00004141"/>
    </source>
</evidence>
<keyword evidence="4 7" id="KW-1133">Transmembrane helix</keyword>
<feature type="region of interest" description="Disordered" evidence="6">
    <location>
        <begin position="243"/>
        <end position="341"/>
    </location>
</feature>
<feature type="compositionally biased region" description="Basic and acidic residues" evidence="6">
    <location>
        <begin position="892"/>
        <end position="901"/>
    </location>
</feature>
<feature type="domain" description="EF-hand" evidence="8">
    <location>
        <begin position="1120"/>
        <end position="1155"/>
    </location>
</feature>
<dbReference type="InterPro" id="IPR002048">
    <property type="entry name" value="EF_hand_dom"/>
</dbReference>
<evidence type="ECO:0000259" key="8">
    <source>
        <dbReference type="PROSITE" id="PS50222"/>
    </source>
</evidence>
<feature type="compositionally biased region" description="Gly residues" evidence="6">
    <location>
        <begin position="851"/>
        <end position="865"/>
    </location>
</feature>
<keyword evidence="3" id="KW-0106">Calcium</keyword>
<feature type="transmembrane region" description="Helical" evidence="7">
    <location>
        <begin position="473"/>
        <end position="498"/>
    </location>
</feature>
<sequence>MVLLGSKKRRVRIDAHVLRQLRKRDCYLRYQYCMILNTAKEFNVHLKIVEFLYKAGLCVALLDNDVTEDHVLVLVSMEPLHDMLDDRHLKVNLPAAAGAKEGEDGGNLVPEPLTARDELDAIGLRMLHRENQLRFMEQFLKLGSAAAGGTVPPPTDTNLTKARRLELAHRAISRVLDAVTFELGNSPDFEGETAWDYVDMLFPLHDARWNKRFLKRFTRSLSDGRNWVPESVRKWLARRDGDIPEDEVESGDSDSSDDEDAARRRARAAAKRAGASGGAAHATPAKSVGSRGAAVAASGPSPSPPTLGAGRETVRSAGSDFSDTDSESDDDAPTGQAASDGWLGGYSTEWAVQEIRDHMGERAGFYFAFLAHYTGWLTSMAFVLAAWFVSMRWTSWFGYQRGLMWLGWGVAALWAPVMLRMWQQRSSIWEERWGVNNMPLEDHDNPKAAFLFAQADPTTGELRRRYDPTNNRLKIALGTLPAYLLNIAAMLITVAPFLQWYVFVRMAPTCECCEWHKGVGTQNRNASVVPPLPPQCDFLNPQITTALTAPVACKPVINCFVEENSDLLTSRGLYLFVIGASLGIMLQIFQFELSARVARRVTAAEHWPTEEQHDKTLFHRLFSVMYVNVMFFFILLTFLYGPLGTWVQVWLNGNGLDALVPIYGWVEGSLSIDEVVAVPIVFIQLANLVRETIVPMYDARRIPRLPRVDVAPSAKGAEARQLALLRRGDVDPTAYARRAIAATNGAAGPGAVAGNGVILAPSSGVGGVGRGSEAGSGYSPAVRMGDGGRSAVESPAPRVTVDVGDHSKDLPGAIATPPPQTESKRAPHVGSVGQQGSGGRLVSLGMSPGITGDGSGGGVSGGGVVGFPPDSGGLADDWDEEDDEEDDDEDTVELKPKDKHEPTHKLARRLWERTRTPIAVLDYVDDPCHYDAAAVMEQANLPEFETSDEYLDMAKQFVLVCSLTVAWAWAPLAAAINNNVEMRADAFKMVRAMRRPIPRRDEGIGEWERIFAKAIYASLPIACGIIALASGLIEYWQFQTAGCHADLRGARMVVDHECVGDWAWRLLWLVVFERAGVIAVGTIFRRIPDEPQWLQDKHARHEARDRRQNQDKMMAALPGGLRANLEFLFHSFDADGNGNLSRQELADMLDVMLPGPLPSAHMRMLLSLVDVDQNSTTTFAEFAHALRQCEQDAVLSAAIDVKQLAAAAAKLAEGVRGGHVATEGVFGTDGDGRLTEAEQRRNFEAVRRYLHGEG</sequence>
<evidence type="ECO:0000256" key="3">
    <source>
        <dbReference type="ARBA" id="ARBA00022837"/>
    </source>
</evidence>
<dbReference type="PANTHER" id="PTHR12308">
    <property type="entry name" value="ANOCTAMIN"/>
    <property type="match status" value="1"/>
</dbReference>
<dbReference type="PROSITE" id="PS00018">
    <property type="entry name" value="EF_HAND_1"/>
    <property type="match status" value="1"/>
</dbReference>
<evidence type="ECO:0000256" key="6">
    <source>
        <dbReference type="SAM" id="MobiDB-lite"/>
    </source>
</evidence>
<dbReference type="GO" id="GO:0016020">
    <property type="term" value="C:membrane"/>
    <property type="evidence" value="ECO:0007669"/>
    <property type="project" value="UniProtKB-SubCell"/>
</dbReference>
<dbReference type="PROSITE" id="PS50222">
    <property type="entry name" value="EF_HAND_2"/>
    <property type="match status" value="1"/>
</dbReference>
<feature type="compositionally biased region" description="Low complexity" evidence="6">
    <location>
        <begin position="271"/>
        <end position="280"/>
    </location>
</feature>
<dbReference type="InterPro" id="IPR007632">
    <property type="entry name" value="Anoctamin"/>
</dbReference>
<feature type="compositionally biased region" description="Acidic residues" evidence="6">
    <location>
        <begin position="243"/>
        <end position="260"/>
    </location>
</feature>
<protein>
    <recommendedName>
        <fullName evidence="8">EF-hand domain-containing protein</fullName>
    </recommendedName>
</protein>
<dbReference type="PANTHER" id="PTHR12308:SF73">
    <property type="entry name" value="ANOCTAMIN"/>
    <property type="match status" value="1"/>
</dbReference>
<feature type="compositionally biased region" description="Low complexity" evidence="6">
    <location>
        <begin position="287"/>
        <end position="310"/>
    </location>
</feature>
<feature type="transmembrane region" description="Helical" evidence="7">
    <location>
        <begin position="573"/>
        <end position="591"/>
    </location>
</feature>
<dbReference type="InterPro" id="IPR018247">
    <property type="entry name" value="EF_Hand_1_Ca_BS"/>
</dbReference>
<feature type="compositionally biased region" description="Low complexity" evidence="6">
    <location>
        <begin position="840"/>
        <end position="850"/>
    </location>
</feature>
<dbReference type="InterPro" id="IPR049452">
    <property type="entry name" value="Anoctamin_TM"/>
</dbReference>
<name>A0A7S1CF20_9STRA</name>
<evidence type="ECO:0000256" key="5">
    <source>
        <dbReference type="ARBA" id="ARBA00023136"/>
    </source>
</evidence>
<feature type="transmembrane region" description="Helical" evidence="7">
    <location>
        <begin position="365"/>
        <end position="390"/>
    </location>
</feature>
<evidence type="ECO:0000313" key="9">
    <source>
        <dbReference type="EMBL" id="CAD8917558.1"/>
    </source>
</evidence>
<comment type="subcellular location">
    <subcellularLocation>
        <location evidence="1">Membrane</location>
        <topology evidence="1">Multi-pass membrane protein</topology>
    </subcellularLocation>
</comment>
<dbReference type="EMBL" id="HBFS01016148">
    <property type="protein sequence ID" value="CAD8917558.1"/>
    <property type="molecule type" value="Transcribed_RNA"/>
</dbReference>
<organism evidence="9">
    <name type="scientific">Bicosoecida sp. CB-2014</name>
    <dbReference type="NCBI Taxonomy" id="1486930"/>
    <lineage>
        <taxon>Eukaryota</taxon>
        <taxon>Sar</taxon>
        <taxon>Stramenopiles</taxon>
        <taxon>Bigyra</taxon>
        <taxon>Opalozoa</taxon>
        <taxon>Bicosoecida</taxon>
    </lineage>
</organism>
<dbReference type="SMART" id="SM00054">
    <property type="entry name" value="EFh"/>
    <property type="match status" value="2"/>
</dbReference>